<protein>
    <submittedName>
        <fullName evidence="4">CsbD-like</fullName>
    </submittedName>
</protein>
<gene>
    <name evidence="4" type="ORF">SAMN04487968_11182</name>
</gene>
<proteinExistence type="inferred from homology"/>
<evidence type="ECO:0000313" key="5">
    <source>
        <dbReference type="Proteomes" id="UP000198832"/>
    </source>
</evidence>
<name>A0A1I1LYQ9_9ACTN</name>
<dbReference type="EMBL" id="FOLB01000011">
    <property type="protein sequence ID" value="SFC78377.1"/>
    <property type="molecule type" value="Genomic_DNA"/>
</dbReference>
<sequence>MGEQDKAENFAEEKMGQAKEAVGKATDDKDLEAEGKGDQTKGNLKQAGEKVKDAFS</sequence>
<dbReference type="RefSeq" id="WP_091125197.1">
    <property type="nucleotide sequence ID" value="NZ_FOLB01000011.1"/>
</dbReference>
<evidence type="ECO:0000259" key="3">
    <source>
        <dbReference type="Pfam" id="PF05532"/>
    </source>
</evidence>
<dbReference type="Proteomes" id="UP000198832">
    <property type="component" value="Unassembled WGS sequence"/>
</dbReference>
<feature type="domain" description="CsbD-like" evidence="3">
    <location>
        <begin position="5"/>
        <end position="55"/>
    </location>
</feature>
<dbReference type="InterPro" id="IPR036629">
    <property type="entry name" value="YjbJ_sf"/>
</dbReference>
<dbReference type="Pfam" id="PF05532">
    <property type="entry name" value="CsbD"/>
    <property type="match status" value="1"/>
</dbReference>
<dbReference type="Gene3D" id="1.10.1470.10">
    <property type="entry name" value="YjbJ"/>
    <property type="match status" value="1"/>
</dbReference>
<evidence type="ECO:0000256" key="2">
    <source>
        <dbReference type="SAM" id="MobiDB-lite"/>
    </source>
</evidence>
<comment type="similarity">
    <text evidence="1">Belongs to the UPF0337 (CsbD) family.</text>
</comment>
<organism evidence="4 5">
    <name type="scientific">Nocardioides terrae</name>
    <dbReference type="NCBI Taxonomy" id="574651"/>
    <lineage>
        <taxon>Bacteria</taxon>
        <taxon>Bacillati</taxon>
        <taxon>Actinomycetota</taxon>
        <taxon>Actinomycetes</taxon>
        <taxon>Propionibacteriales</taxon>
        <taxon>Nocardioidaceae</taxon>
        <taxon>Nocardioides</taxon>
    </lineage>
</organism>
<feature type="region of interest" description="Disordered" evidence="2">
    <location>
        <begin position="1"/>
        <end position="56"/>
    </location>
</feature>
<feature type="compositionally biased region" description="Basic and acidic residues" evidence="2">
    <location>
        <begin position="47"/>
        <end position="56"/>
    </location>
</feature>
<evidence type="ECO:0000313" key="4">
    <source>
        <dbReference type="EMBL" id="SFC78377.1"/>
    </source>
</evidence>
<dbReference type="InterPro" id="IPR008462">
    <property type="entry name" value="CsbD"/>
</dbReference>
<dbReference type="SUPFAM" id="SSF69047">
    <property type="entry name" value="Hypothetical protein YjbJ"/>
    <property type="match status" value="1"/>
</dbReference>
<reference evidence="4 5" key="1">
    <citation type="submission" date="2016-10" db="EMBL/GenBank/DDBJ databases">
        <authorList>
            <person name="de Groot N.N."/>
        </authorList>
    </citation>
    <scope>NUCLEOTIDE SEQUENCE [LARGE SCALE GENOMIC DNA]</scope>
    <source>
        <strain evidence="4 5">CGMCC 1.7056</strain>
    </source>
</reference>
<dbReference type="AlphaFoldDB" id="A0A1I1LYQ9"/>
<evidence type="ECO:0000256" key="1">
    <source>
        <dbReference type="ARBA" id="ARBA00009129"/>
    </source>
</evidence>
<feature type="compositionally biased region" description="Basic and acidic residues" evidence="2">
    <location>
        <begin position="1"/>
        <end position="39"/>
    </location>
</feature>
<accession>A0A1I1LYQ9</accession>
<keyword evidence="5" id="KW-1185">Reference proteome</keyword>
<dbReference type="OrthoDB" id="2143260at2"/>
<dbReference type="STRING" id="574651.SAMN04487968_11182"/>